<sequence length="139" mass="15383">MQSTIRLILTNPYAYTRGLERALQEAHTAHRALYAVFVIDPQTLETLVNDLSAMGWLGASSRQHIAHALHEGYRLLAQDTLQTVQAHAQTHGIPVETEVVEAPISEYLARLPTHEPVLVSATSKPTQALTPNITWIQEA</sequence>
<dbReference type="SUPFAM" id="SSF52402">
    <property type="entry name" value="Adenine nucleotide alpha hydrolases-like"/>
    <property type="match status" value="1"/>
</dbReference>
<evidence type="ECO:0000313" key="2">
    <source>
        <dbReference type="Proteomes" id="UP000007030"/>
    </source>
</evidence>
<dbReference type="STRING" id="869210.Marky_1833"/>
<evidence type="ECO:0000313" key="1">
    <source>
        <dbReference type="EMBL" id="AEB12565.1"/>
    </source>
</evidence>
<name>F2NQY7_MARHT</name>
<protein>
    <recommendedName>
        <fullName evidence="3">UspA domain-containing protein</fullName>
    </recommendedName>
</protein>
<dbReference type="Gene3D" id="3.40.50.620">
    <property type="entry name" value="HUPs"/>
    <property type="match status" value="1"/>
</dbReference>
<dbReference type="OrthoDB" id="457276at2"/>
<dbReference type="InterPro" id="IPR014729">
    <property type="entry name" value="Rossmann-like_a/b/a_fold"/>
</dbReference>
<keyword evidence="2" id="KW-1185">Reference proteome</keyword>
<accession>F2NQY7</accession>
<organism evidence="1 2">
    <name type="scientific">Marinithermus hydrothermalis (strain DSM 14884 / JCM 11576 / T1)</name>
    <dbReference type="NCBI Taxonomy" id="869210"/>
    <lineage>
        <taxon>Bacteria</taxon>
        <taxon>Thermotogati</taxon>
        <taxon>Deinococcota</taxon>
        <taxon>Deinococci</taxon>
        <taxon>Thermales</taxon>
        <taxon>Thermaceae</taxon>
        <taxon>Marinithermus</taxon>
    </lineage>
</organism>
<evidence type="ECO:0008006" key="3">
    <source>
        <dbReference type="Google" id="ProtNLM"/>
    </source>
</evidence>
<dbReference type="KEGG" id="mhd:Marky_1833"/>
<dbReference type="AlphaFoldDB" id="F2NQY7"/>
<dbReference type="RefSeq" id="WP_013704611.1">
    <property type="nucleotide sequence ID" value="NC_015387.1"/>
</dbReference>
<proteinExistence type="predicted"/>
<dbReference type="HOGENOM" id="CLU_150632_0_0_0"/>
<gene>
    <name evidence="1" type="ordered locus">Marky_1833</name>
</gene>
<dbReference type="EMBL" id="CP002630">
    <property type="protein sequence ID" value="AEB12565.1"/>
    <property type="molecule type" value="Genomic_DNA"/>
</dbReference>
<dbReference type="eggNOG" id="ENOG5033JA5">
    <property type="taxonomic scope" value="Bacteria"/>
</dbReference>
<dbReference type="Proteomes" id="UP000007030">
    <property type="component" value="Chromosome"/>
</dbReference>
<reference evidence="1 2" key="1">
    <citation type="journal article" date="2012" name="Stand. Genomic Sci.">
        <title>Complete genome sequence of the aerobic, heterotroph Marinithermus hydrothermalis type strain (T1(T)) from a deep-sea hydrothermal vent chimney.</title>
        <authorList>
            <person name="Copeland A."/>
            <person name="Gu W."/>
            <person name="Yasawong M."/>
            <person name="Lapidus A."/>
            <person name="Lucas S."/>
            <person name="Deshpande S."/>
            <person name="Pagani I."/>
            <person name="Tapia R."/>
            <person name="Cheng J.F."/>
            <person name="Goodwin L.A."/>
            <person name="Pitluck S."/>
            <person name="Liolios K."/>
            <person name="Ivanova N."/>
            <person name="Mavromatis K."/>
            <person name="Mikhailova N."/>
            <person name="Pati A."/>
            <person name="Chen A."/>
            <person name="Palaniappan K."/>
            <person name="Land M."/>
            <person name="Pan C."/>
            <person name="Brambilla E.M."/>
            <person name="Rohde M."/>
            <person name="Tindall B.J."/>
            <person name="Sikorski J."/>
            <person name="Goker M."/>
            <person name="Detter J.C."/>
            <person name="Bristow J."/>
            <person name="Eisen J.A."/>
            <person name="Markowitz V."/>
            <person name="Hugenholtz P."/>
            <person name="Kyrpides N.C."/>
            <person name="Klenk H.P."/>
            <person name="Woyke T."/>
        </authorList>
    </citation>
    <scope>NUCLEOTIDE SEQUENCE [LARGE SCALE GENOMIC DNA]</scope>
    <source>
        <strain evidence="2">DSM 14884 / JCM 11576 / T1</strain>
    </source>
</reference>